<name>A0A3S1D719_9BACL</name>
<evidence type="ECO:0000313" key="3">
    <source>
        <dbReference type="EMBL" id="RUT28105.1"/>
    </source>
</evidence>
<dbReference type="PANTHER" id="PTHR31964">
    <property type="entry name" value="ADENINE NUCLEOTIDE ALPHA HYDROLASES-LIKE SUPERFAMILY PROTEIN"/>
    <property type="match status" value="1"/>
</dbReference>
<sequence>MFNHILIPIDGSTHAMRALETAKSFVQSLSLSPIELTVLHVNPELSYNEPPLGVDVEARLEEEGRQIVEPAVQLFAGLPVQCLVMTKHGDPASLICAAAEEVGADIIIMGTRGMNLVSEILLGSVSHHVIQHAPCPVMTVK</sequence>
<evidence type="ECO:0000259" key="2">
    <source>
        <dbReference type="Pfam" id="PF00582"/>
    </source>
</evidence>
<protein>
    <submittedName>
        <fullName evidence="3">Universal stress protein</fullName>
    </submittedName>
</protein>
<comment type="caution">
    <text evidence="3">The sequence shown here is derived from an EMBL/GenBank/DDBJ whole genome shotgun (WGS) entry which is preliminary data.</text>
</comment>
<proteinExistence type="inferred from homology"/>
<dbReference type="EMBL" id="RZNX01000011">
    <property type="protein sequence ID" value="RUT28105.1"/>
    <property type="molecule type" value="Genomic_DNA"/>
</dbReference>
<dbReference type="Proteomes" id="UP000272464">
    <property type="component" value="Unassembled WGS sequence"/>
</dbReference>
<dbReference type="InterPro" id="IPR006016">
    <property type="entry name" value="UspA"/>
</dbReference>
<dbReference type="SUPFAM" id="SSF52402">
    <property type="entry name" value="Adenine nucleotide alpha hydrolases-like"/>
    <property type="match status" value="1"/>
</dbReference>
<evidence type="ECO:0000256" key="1">
    <source>
        <dbReference type="ARBA" id="ARBA00008791"/>
    </source>
</evidence>
<dbReference type="Gene3D" id="3.40.50.620">
    <property type="entry name" value="HUPs"/>
    <property type="match status" value="1"/>
</dbReference>
<dbReference type="RefSeq" id="WP_127200649.1">
    <property type="nucleotide sequence ID" value="NZ_RZNX01000011.1"/>
</dbReference>
<dbReference type="InterPro" id="IPR006015">
    <property type="entry name" value="Universal_stress_UspA"/>
</dbReference>
<keyword evidence="4" id="KW-1185">Reference proteome</keyword>
<dbReference type="CDD" id="cd00293">
    <property type="entry name" value="USP-like"/>
    <property type="match status" value="1"/>
</dbReference>
<dbReference type="AlphaFoldDB" id="A0A3S1D719"/>
<comment type="similarity">
    <text evidence="1">Belongs to the universal stress protein A family.</text>
</comment>
<gene>
    <name evidence="3" type="ORF">EJP77_17990</name>
</gene>
<dbReference type="PANTHER" id="PTHR31964:SF113">
    <property type="entry name" value="USPA DOMAIN-CONTAINING PROTEIN"/>
    <property type="match status" value="1"/>
</dbReference>
<dbReference type="PRINTS" id="PR01438">
    <property type="entry name" value="UNVRSLSTRESS"/>
</dbReference>
<feature type="domain" description="UspA" evidence="2">
    <location>
        <begin position="1"/>
        <end position="141"/>
    </location>
</feature>
<reference evidence="3 4" key="1">
    <citation type="submission" date="2018-12" db="EMBL/GenBank/DDBJ databases">
        <authorList>
            <person name="Sun L."/>
            <person name="Chen Z."/>
        </authorList>
    </citation>
    <scope>NUCLEOTIDE SEQUENCE [LARGE SCALE GENOMIC DNA]</scope>
    <source>
        <strain evidence="3 4">3-5-3</strain>
    </source>
</reference>
<dbReference type="OrthoDB" id="9777884at2"/>
<dbReference type="InterPro" id="IPR014729">
    <property type="entry name" value="Rossmann-like_a/b/a_fold"/>
</dbReference>
<accession>A0A3S1D719</accession>
<dbReference type="Pfam" id="PF00582">
    <property type="entry name" value="Usp"/>
    <property type="match status" value="1"/>
</dbReference>
<evidence type="ECO:0000313" key="4">
    <source>
        <dbReference type="Proteomes" id="UP000272464"/>
    </source>
</evidence>
<organism evidence="3 4">
    <name type="scientific">Paenibacillus zeisoli</name>
    <dbReference type="NCBI Taxonomy" id="2496267"/>
    <lineage>
        <taxon>Bacteria</taxon>
        <taxon>Bacillati</taxon>
        <taxon>Bacillota</taxon>
        <taxon>Bacilli</taxon>
        <taxon>Bacillales</taxon>
        <taxon>Paenibacillaceae</taxon>
        <taxon>Paenibacillus</taxon>
    </lineage>
</organism>